<reference evidence="4" key="1">
    <citation type="submission" date="2019-09" db="EMBL/GenBank/DDBJ databases">
        <authorList>
            <person name="Teo W.F.A."/>
            <person name="Duangmal K."/>
        </authorList>
    </citation>
    <scope>NUCLEOTIDE SEQUENCE [LARGE SCALE GENOMIC DNA]</scope>
    <source>
        <strain evidence="4">K81G1</strain>
    </source>
</reference>
<dbReference type="EMBL" id="VMNW02000062">
    <property type="protein sequence ID" value="KAA9154841.1"/>
    <property type="molecule type" value="Genomic_DNA"/>
</dbReference>
<organism evidence="4 5">
    <name type="scientific">Amycolatopsis acidicola</name>
    <dbReference type="NCBI Taxonomy" id="2596893"/>
    <lineage>
        <taxon>Bacteria</taxon>
        <taxon>Bacillati</taxon>
        <taxon>Actinomycetota</taxon>
        <taxon>Actinomycetes</taxon>
        <taxon>Pseudonocardiales</taxon>
        <taxon>Pseudonocardiaceae</taxon>
        <taxon>Amycolatopsis</taxon>
    </lineage>
</organism>
<dbReference type="Pfam" id="PF00990">
    <property type="entry name" value="GGDEF"/>
    <property type="match status" value="1"/>
</dbReference>
<accession>A0A5N0USI2</accession>
<dbReference type="SUPFAM" id="SSF141868">
    <property type="entry name" value="EAL domain-like"/>
    <property type="match status" value="1"/>
</dbReference>
<dbReference type="InterPro" id="IPR043128">
    <property type="entry name" value="Rev_trsase/Diguanyl_cyclase"/>
</dbReference>
<dbReference type="SMART" id="SM00052">
    <property type="entry name" value="EAL"/>
    <property type="match status" value="1"/>
</dbReference>
<dbReference type="InterPro" id="IPR052155">
    <property type="entry name" value="Biofilm_reg_signaling"/>
</dbReference>
<dbReference type="SUPFAM" id="SSF55073">
    <property type="entry name" value="Nucleotide cyclase"/>
    <property type="match status" value="1"/>
</dbReference>
<dbReference type="SMART" id="SM00267">
    <property type="entry name" value="GGDEF"/>
    <property type="match status" value="1"/>
</dbReference>
<evidence type="ECO:0000259" key="2">
    <source>
        <dbReference type="PROSITE" id="PS50883"/>
    </source>
</evidence>
<dbReference type="NCBIfam" id="TIGR00254">
    <property type="entry name" value="GGDEF"/>
    <property type="match status" value="1"/>
</dbReference>
<dbReference type="PANTHER" id="PTHR44757">
    <property type="entry name" value="DIGUANYLATE CYCLASE DGCP"/>
    <property type="match status" value="1"/>
</dbReference>
<evidence type="ECO:0000259" key="3">
    <source>
        <dbReference type="PROSITE" id="PS50887"/>
    </source>
</evidence>
<dbReference type="CDD" id="cd00130">
    <property type="entry name" value="PAS"/>
    <property type="match status" value="1"/>
</dbReference>
<dbReference type="OrthoDB" id="23692at2"/>
<dbReference type="InterPro" id="IPR001633">
    <property type="entry name" value="EAL_dom"/>
</dbReference>
<feature type="domain" description="GGDEF" evidence="3">
    <location>
        <begin position="204"/>
        <end position="338"/>
    </location>
</feature>
<evidence type="ECO:0000313" key="5">
    <source>
        <dbReference type="Proteomes" id="UP000319769"/>
    </source>
</evidence>
<keyword evidence="5" id="KW-1185">Reference proteome</keyword>
<dbReference type="PROSITE" id="PS50887">
    <property type="entry name" value="GGDEF"/>
    <property type="match status" value="1"/>
</dbReference>
<proteinExistence type="predicted"/>
<dbReference type="InterPro" id="IPR035965">
    <property type="entry name" value="PAS-like_dom_sf"/>
</dbReference>
<dbReference type="AlphaFoldDB" id="A0A5N0USI2"/>
<dbReference type="CDD" id="cd01948">
    <property type="entry name" value="EAL"/>
    <property type="match status" value="1"/>
</dbReference>
<dbReference type="Gene3D" id="3.30.450.20">
    <property type="entry name" value="PAS domain"/>
    <property type="match status" value="1"/>
</dbReference>
<evidence type="ECO:0000259" key="1">
    <source>
        <dbReference type="PROSITE" id="PS50112"/>
    </source>
</evidence>
<dbReference type="Gene3D" id="3.20.20.450">
    <property type="entry name" value="EAL domain"/>
    <property type="match status" value="1"/>
</dbReference>
<dbReference type="Proteomes" id="UP000319769">
    <property type="component" value="Unassembled WGS sequence"/>
</dbReference>
<evidence type="ECO:0000313" key="4">
    <source>
        <dbReference type="EMBL" id="KAA9154841.1"/>
    </source>
</evidence>
<dbReference type="InterPro" id="IPR029787">
    <property type="entry name" value="Nucleotide_cyclase"/>
</dbReference>
<name>A0A5N0USI2_9PSEU</name>
<feature type="domain" description="PAS" evidence="1">
    <location>
        <begin position="47"/>
        <end position="91"/>
    </location>
</feature>
<dbReference type="SUPFAM" id="SSF55785">
    <property type="entry name" value="PYP-like sensor domain (PAS domain)"/>
    <property type="match status" value="1"/>
</dbReference>
<dbReference type="PROSITE" id="PS50883">
    <property type="entry name" value="EAL"/>
    <property type="match status" value="1"/>
</dbReference>
<dbReference type="InterPro" id="IPR035919">
    <property type="entry name" value="EAL_sf"/>
</dbReference>
<dbReference type="CDD" id="cd01949">
    <property type="entry name" value="GGDEF"/>
    <property type="match status" value="1"/>
</dbReference>
<dbReference type="Gene3D" id="3.30.70.270">
    <property type="match status" value="1"/>
</dbReference>
<dbReference type="NCBIfam" id="TIGR00229">
    <property type="entry name" value="sensory_box"/>
    <property type="match status" value="1"/>
</dbReference>
<dbReference type="InterPro" id="IPR000014">
    <property type="entry name" value="PAS"/>
</dbReference>
<gene>
    <name evidence="4" type="ORF">FPZ12_031160</name>
</gene>
<dbReference type="PROSITE" id="PS50112">
    <property type="entry name" value="PAS"/>
    <property type="match status" value="1"/>
</dbReference>
<protein>
    <submittedName>
        <fullName evidence="4">Diguanylate cyclase</fullName>
    </submittedName>
</protein>
<comment type="caution">
    <text evidence="4">The sequence shown here is derived from an EMBL/GenBank/DDBJ whole genome shotgun (WGS) entry which is preliminary data.</text>
</comment>
<dbReference type="PANTHER" id="PTHR44757:SF2">
    <property type="entry name" value="BIOFILM ARCHITECTURE MAINTENANCE PROTEIN MBAA"/>
    <property type="match status" value="1"/>
</dbReference>
<dbReference type="SMART" id="SM00091">
    <property type="entry name" value="PAS"/>
    <property type="match status" value="1"/>
</dbReference>
<feature type="domain" description="EAL" evidence="2">
    <location>
        <begin position="347"/>
        <end position="605"/>
    </location>
</feature>
<sequence length="606" mass="64953">MAEVVQRWAARLVNTDGVALPQEKLEEILTGVAHDAAAKAEAAREAASRRFTALFAGAPVGIALAGPDGDVVEANAALGRFLGRKPEELRGLELSALGFERRDQIVLADGLEEIEATDADHFVHRVQLGHADDTGVWADVTIASLPGDRPGTTYPVLMVNDANEVFDLQEALRRQSVHDSLTGLSNASRFKVQLEGAFTPSARDQVALVYLDIDGFKVINDGLGAGYADEVLRGVARKLESVFTEYDALVARLPGDGFGVLLRGQLKPQNVIKLVEDALAELAEPIYLGDAGVGVSASVGIVVRDVADGGPEDLQRAAEIALHRAKEAGKAQWMLFDPELDARDRTRYRLGAEMAGALESGEFSLVYQPTVKLDGSRRLAAVNAGLRWNHRELGELDSPEFYPLAETTGMTLALGKWLLAESLKAAARWRAEHGDAAPDVCIRLPGRLAIDPDLVRLVKEQLDRNALPAKALRLCTDSASLLDTRGEVLESLSVLADIGVKLVLTVSGSADLELIPRHELNVQHVVLSGGVVDAIDDIDDEIAVRHLDQLVTRARELGLRIGAEGVLTDEQAGRLAEHGVIAARGPFIGISVTGDHVDDLINSDAN</sequence>
<dbReference type="InterPro" id="IPR000160">
    <property type="entry name" value="GGDEF_dom"/>
</dbReference>
<dbReference type="Pfam" id="PF00563">
    <property type="entry name" value="EAL"/>
    <property type="match status" value="1"/>
</dbReference>